<proteinExistence type="inferred from homology"/>
<evidence type="ECO:0000256" key="5">
    <source>
        <dbReference type="SAM" id="Coils"/>
    </source>
</evidence>
<dbReference type="Gene3D" id="3.40.50.300">
    <property type="entry name" value="P-loop containing nucleotide triphosphate hydrolases"/>
    <property type="match status" value="1"/>
</dbReference>
<keyword evidence="2" id="KW-0150">Chloroplast</keyword>
<dbReference type="EMBL" id="CM035444">
    <property type="protein sequence ID" value="KAH7276764.1"/>
    <property type="molecule type" value="Genomic_DNA"/>
</dbReference>
<feature type="coiled-coil region" evidence="5">
    <location>
        <begin position="83"/>
        <end position="139"/>
    </location>
</feature>
<keyword evidence="3" id="KW-0547">Nucleotide-binding</keyword>
<keyword evidence="2" id="KW-0934">Plastid</keyword>
<evidence type="ECO:0000313" key="7">
    <source>
        <dbReference type="Proteomes" id="UP000825935"/>
    </source>
</evidence>
<evidence type="ECO:0000256" key="3">
    <source>
        <dbReference type="ARBA" id="ARBA00022741"/>
    </source>
</evidence>
<keyword evidence="4" id="KW-0067">ATP-binding</keyword>
<dbReference type="SUPFAM" id="SSF52540">
    <property type="entry name" value="P-loop containing nucleoside triphosphate hydrolases"/>
    <property type="match status" value="1"/>
</dbReference>
<organism evidence="6 7">
    <name type="scientific">Ceratopteris richardii</name>
    <name type="common">Triangle waterfern</name>
    <dbReference type="NCBI Taxonomy" id="49495"/>
    <lineage>
        <taxon>Eukaryota</taxon>
        <taxon>Viridiplantae</taxon>
        <taxon>Streptophyta</taxon>
        <taxon>Embryophyta</taxon>
        <taxon>Tracheophyta</taxon>
        <taxon>Polypodiopsida</taxon>
        <taxon>Polypodiidae</taxon>
        <taxon>Polypodiales</taxon>
        <taxon>Pteridineae</taxon>
        <taxon>Pteridaceae</taxon>
        <taxon>Parkerioideae</taxon>
        <taxon>Ceratopteris</taxon>
    </lineage>
</organism>
<dbReference type="PANTHER" id="PTHR12169:SF6">
    <property type="entry name" value="AFG1-LIKE ATPASE"/>
    <property type="match status" value="1"/>
</dbReference>
<dbReference type="OrthoDB" id="548867at2759"/>
<keyword evidence="7" id="KW-1185">Reference proteome</keyword>
<evidence type="ECO:0000256" key="1">
    <source>
        <dbReference type="ARBA" id="ARBA00010322"/>
    </source>
</evidence>
<sequence length="646" mass="74115">MSDDSLCNAGKPRKAMRRRFLSVVPRFSRSSSVSANKVIGTVALRLLSTSTDCTPGFIENYNGLRQRGALRQDSHQESVVKALDNLLQQLSEYNNSMKLYHTQLREWEASRHQLRQKILQEEAEQAAKKQIERKLAEGQKTFANIVLRWFKSLKDRLLLYESENEQHWQRRVYGPAAIQWLRAKTSKRKREPGSGRMVAHIKREERLDEILGCPPQLPQSPKGLYIYGSVGCGKTMLMDMFYNAAETFVSHRRRLHFHAALLEVHDRMHKLWKQQQQEKVDNGVLDSDDDNFEDSETVAFQKAVKKWLDDEKRFQEELQHTNIFDIVAESILSETAREGASLLCFDELQVVDVFTAVALSGIFTSLIKKGTIIVSTSNRAPGDLNKEKMQKEIFDKFVGQLQRHCEIVLLGSETDYRRLQEPDAKSDWKNYLWPLNEDTRRSLELRWQQMVSGGKAEMATVSVMFGRTLEVPCSCNGVARFTFEEICDRPVGAADYIALARNFHTVFITGIPVMSMRNRDKARRFITLIDELYNHRRQMICTAESSIDELFLGSEEGSLVDLESLQFETEAENVRSRRDVTVSGTVAPIGGTIEERRGIQFLLSGREELFAFQRAVSRLIEMQSSLYLDGKDCQVNHLSVQRVAVQ</sequence>
<dbReference type="Pfam" id="PF03969">
    <property type="entry name" value="AFG1_ATPase"/>
    <property type="match status" value="1"/>
</dbReference>
<dbReference type="GO" id="GO:0016887">
    <property type="term" value="F:ATP hydrolysis activity"/>
    <property type="evidence" value="ECO:0007669"/>
    <property type="project" value="InterPro"/>
</dbReference>
<dbReference type="InterPro" id="IPR005654">
    <property type="entry name" value="ATPase_AFG1-like"/>
</dbReference>
<reference evidence="6" key="1">
    <citation type="submission" date="2021-08" db="EMBL/GenBank/DDBJ databases">
        <title>WGS assembly of Ceratopteris richardii.</title>
        <authorList>
            <person name="Marchant D.B."/>
            <person name="Chen G."/>
            <person name="Jenkins J."/>
            <person name="Shu S."/>
            <person name="Leebens-Mack J."/>
            <person name="Grimwood J."/>
            <person name="Schmutz J."/>
            <person name="Soltis P."/>
            <person name="Soltis D."/>
            <person name="Chen Z.-H."/>
        </authorList>
    </citation>
    <scope>NUCLEOTIDE SEQUENCE</scope>
    <source>
        <strain evidence="6">Whitten #5841</strain>
        <tissue evidence="6">Leaf</tissue>
    </source>
</reference>
<evidence type="ECO:0000256" key="2">
    <source>
        <dbReference type="ARBA" id="ARBA00022528"/>
    </source>
</evidence>
<dbReference type="NCBIfam" id="NF040713">
    <property type="entry name" value="ZapE"/>
    <property type="match status" value="1"/>
</dbReference>
<dbReference type="Proteomes" id="UP000825935">
    <property type="component" value="Chromosome 39"/>
</dbReference>
<dbReference type="GO" id="GO:0005739">
    <property type="term" value="C:mitochondrion"/>
    <property type="evidence" value="ECO:0007669"/>
    <property type="project" value="TreeGrafter"/>
</dbReference>
<accession>A0A8T2PZ21</accession>
<comment type="similarity">
    <text evidence="1">Belongs to the AFG1 ATPase family.</text>
</comment>
<evidence type="ECO:0000256" key="4">
    <source>
        <dbReference type="ARBA" id="ARBA00022840"/>
    </source>
</evidence>
<dbReference type="GO" id="GO:0005524">
    <property type="term" value="F:ATP binding"/>
    <property type="evidence" value="ECO:0007669"/>
    <property type="project" value="UniProtKB-KW"/>
</dbReference>
<dbReference type="AlphaFoldDB" id="A0A8T2PZ21"/>
<name>A0A8T2PZ21_CERRI</name>
<protein>
    <submittedName>
        <fullName evidence="6">Uncharacterized protein</fullName>
    </submittedName>
</protein>
<dbReference type="PANTHER" id="PTHR12169">
    <property type="entry name" value="ATPASE N2B"/>
    <property type="match status" value="1"/>
</dbReference>
<dbReference type="OMA" id="IHYHNFM"/>
<dbReference type="InterPro" id="IPR027417">
    <property type="entry name" value="P-loop_NTPase"/>
</dbReference>
<gene>
    <name evidence="6" type="ORF">KP509_39G021000</name>
</gene>
<evidence type="ECO:0000313" key="6">
    <source>
        <dbReference type="EMBL" id="KAH7276764.1"/>
    </source>
</evidence>
<keyword evidence="5" id="KW-0175">Coiled coil</keyword>
<comment type="caution">
    <text evidence="6">The sequence shown here is derived from an EMBL/GenBank/DDBJ whole genome shotgun (WGS) entry which is preliminary data.</text>
</comment>